<dbReference type="Gene3D" id="3.30.420.10">
    <property type="entry name" value="Ribonuclease H-like superfamily/Ribonuclease H"/>
    <property type="match status" value="1"/>
</dbReference>
<dbReference type="InterPro" id="IPR012337">
    <property type="entry name" value="RNaseH-like_sf"/>
</dbReference>
<dbReference type="NCBIfam" id="NF033563">
    <property type="entry name" value="transpos_IS30"/>
    <property type="match status" value="1"/>
</dbReference>
<dbReference type="InterPro" id="IPR001584">
    <property type="entry name" value="Integrase_cat-core"/>
</dbReference>
<dbReference type="GO" id="GO:0005829">
    <property type="term" value="C:cytosol"/>
    <property type="evidence" value="ECO:0007669"/>
    <property type="project" value="TreeGrafter"/>
</dbReference>
<organism evidence="2 3">
    <name type="scientific">Blautia liquoris</name>
    <dbReference type="NCBI Taxonomy" id="2779518"/>
    <lineage>
        <taxon>Bacteria</taxon>
        <taxon>Bacillati</taxon>
        <taxon>Bacillota</taxon>
        <taxon>Clostridia</taxon>
        <taxon>Lachnospirales</taxon>
        <taxon>Lachnospiraceae</taxon>
        <taxon>Blautia</taxon>
    </lineage>
</organism>
<evidence type="ECO:0000313" key="2">
    <source>
        <dbReference type="EMBL" id="QOV19600.1"/>
    </source>
</evidence>
<dbReference type="GO" id="GO:0032196">
    <property type="term" value="P:transposition"/>
    <property type="evidence" value="ECO:0007669"/>
    <property type="project" value="TreeGrafter"/>
</dbReference>
<sequence>MIERLREEFGHWEFDLVIGSKTKDDNVLLTMLERKTREFLMIPVANKEASTISNALMSLRNRYIEHFDEVFKTITTDNGSGFADLSQIESVAKTLVYYAYLYTSCEKGSVERHNGLIRRFIPKGKRIDQFSIQAIADVETWCNSFPQKISDYRTPDELFEEELDKIYQLDVA</sequence>
<name>A0A7M2RJT3_9FIRM</name>
<dbReference type="KEGG" id="bliq:INP51_01040"/>
<proteinExistence type="predicted"/>
<gene>
    <name evidence="2" type="ORF">INP51_01040</name>
</gene>
<keyword evidence="3" id="KW-1185">Reference proteome</keyword>
<dbReference type="AlphaFoldDB" id="A0A7M2RJT3"/>
<dbReference type="Proteomes" id="UP000593601">
    <property type="component" value="Chromosome"/>
</dbReference>
<dbReference type="GO" id="GO:0003676">
    <property type="term" value="F:nucleic acid binding"/>
    <property type="evidence" value="ECO:0007669"/>
    <property type="project" value="InterPro"/>
</dbReference>
<protein>
    <submittedName>
        <fullName evidence="2">IS30 family transposase</fullName>
    </submittedName>
</protein>
<feature type="domain" description="Integrase catalytic" evidence="1">
    <location>
        <begin position="3"/>
        <end position="163"/>
    </location>
</feature>
<evidence type="ECO:0000259" key="1">
    <source>
        <dbReference type="PROSITE" id="PS50994"/>
    </source>
</evidence>
<dbReference type="InterPro" id="IPR053392">
    <property type="entry name" value="Transposase_IS30-like"/>
</dbReference>
<dbReference type="EMBL" id="CP063304">
    <property type="protein sequence ID" value="QOV19600.1"/>
    <property type="molecule type" value="Genomic_DNA"/>
</dbReference>
<dbReference type="PROSITE" id="PS50994">
    <property type="entry name" value="INTEGRASE"/>
    <property type="match status" value="1"/>
</dbReference>
<dbReference type="InterPro" id="IPR036397">
    <property type="entry name" value="RNaseH_sf"/>
</dbReference>
<evidence type="ECO:0000313" key="3">
    <source>
        <dbReference type="Proteomes" id="UP000593601"/>
    </source>
</evidence>
<dbReference type="PANTHER" id="PTHR10948:SF23">
    <property type="entry name" value="TRANSPOSASE INSI FOR INSERTION SEQUENCE ELEMENT IS30A-RELATED"/>
    <property type="match status" value="1"/>
</dbReference>
<reference evidence="2 3" key="1">
    <citation type="submission" date="2020-10" db="EMBL/GenBank/DDBJ databases">
        <title>Blautia liquoris sp.nov., isolated from the mud in a fermentation cellar used for the production of Chinese strong-flavoured liquor.</title>
        <authorList>
            <person name="Lu L."/>
        </authorList>
    </citation>
    <scope>NUCLEOTIDE SEQUENCE [LARGE SCALE GENOMIC DNA]</scope>
    <source>
        <strain evidence="2 3">LZLJ-3</strain>
    </source>
</reference>
<dbReference type="InterPro" id="IPR051917">
    <property type="entry name" value="Transposase-Integrase"/>
</dbReference>
<dbReference type="SUPFAM" id="SSF53098">
    <property type="entry name" value="Ribonuclease H-like"/>
    <property type="match status" value="1"/>
</dbReference>
<dbReference type="GO" id="GO:0004803">
    <property type="term" value="F:transposase activity"/>
    <property type="evidence" value="ECO:0007669"/>
    <property type="project" value="TreeGrafter"/>
</dbReference>
<dbReference type="PANTHER" id="PTHR10948">
    <property type="entry name" value="TRANSPOSASE"/>
    <property type="match status" value="1"/>
</dbReference>
<accession>A0A7M2RJT3</accession>
<dbReference type="GO" id="GO:0015074">
    <property type="term" value="P:DNA integration"/>
    <property type="evidence" value="ECO:0007669"/>
    <property type="project" value="InterPro"/>
</dbReference>